<reference evidence="2 3" key="1">
    <citation type="submission" date="2024-07" db="EMBL/GenBank/DDBJ databases">
        <title>Section-level genome sequencing and comparative genomics of Aspergillus sections Usti and Cavernicolus.</title>
        <authorList>
            <consortium name="Lawrence Berkeley National Laboratory"/>
            <person name="Nybo J.L."/>
            <person name="Vesth T.C."/>
            <person name="Theobald S."/>
            <person name="Frisvad J.C."/>
            <person name="Larsen T.O."/>
            <person name="Kjaerboelling I."/>
            <person name="Rothschild-Mancinelli K."/>
            <person name="Lyhne E.K."/>
            <person name="Kogle M.E."/>
            <person name="Barry K."/>
            <person name="Clum A."/>
            <person name="Na H."/>
            <person name="Ledsgaard L."/>
            <person name="Lin J."/>
            <person name="Lipzen A."/>
            <person name="Kuo A."/>
            <person name="Riley R."/>
            <person name="Mondo S."/>
            <person name="Labutti K."/>
            <person name="Haridas S."/>
            <person name="Pangalinan J."/>
            <person name="Salamov A.A."/>
            <person name="Simmons B.A."/>
            <person name="Magnuson J.K."/>
            <person name="Chen J."/>
            <person name="Drula E."/>
            <person name="Henrissat B."/>
            <person name="Wiebenga A."/>
            <person name="Lubbers R.J."/>
            <person name="Gomes A.C."/>
            <person name="Makela M.R."/>
            <person name="Stajich J."/>
            <person name="Grigoriev I.V."/>
            <person name="Mortensen U.H."/>
            <person name="De Vries R.P."/>
            <person name="Baker S.E."/>
            <person name="Andersen M.R."/>
        </authorList>
    </citation>
    <scope>NUCLEOTIDE SEQUENCE [LARGE SCALE GENOMIC DNA]</scope>
    <source>
        <strain evidence="2 3">CBS 123904</strain>
    </source>
</reference>
<feature type="region of interest" description="Disordered" evidence="1">
    <location>
        <begin position="66"/>
        <end position="121"/>
    </location>
</feature>
<name>A0ABR4I8W5_9EURO</name>
<keyword evidence="3" id="KW-1185">Reference proteome</keyword>
<accession>A0ABR4I8W5</accession>
<sequence>MQNLSGDWSFARKSCCLRRAVSPDVFALRSSHVALAAEFSALFPTPRHGLTVHYWPSIIRPRIVRSSGRSPRCIGSPGALPTSSSADSVGETSGGAFPRTESGPARSATPASDTATTARSA</sequence>
<gene>
    <name evidence="2" type="ORF">BJY01DRAFT_230536</name>
</gene>
<dbReference type="EMBL" id="JBFXLU010000577">
    <property type="protein sequence ID" value="KAL2824185.1"/>
    <property type="molecule type" value="Genomic_DNA"/>
</dbReference>
<evidence type="ECO:0000313" key="2">
    <source>
        <dbReference type="EMBL" id="KAL2824185.1"/>
    </source>
</evidence>
<feature type="compositionally biased region" description="Low complexity" evidence="1">
    <location>
        <begin position="104"/>
        <end position="121"/>
    </location>
</feature>
<comment type="caution">
    <text evidence="2">The sequence shown here is derived from an EMBL/GenBank/DDBJ whole genome shotgun (WGS) entry which is preliminary data.</text>
</comment>
<protein>
    <submittedName>
        <fullName evidence="2">Uncharacterized protein</fullName>
    </submittedName>
</protein>
<feature type="compositionally biased region" description="Polar residues" evidence="1">
    <location>
        <begin position="81"/>
        <end position="91"/>
    </location>
</feature>
<evidence type="ECO:0000313" key="3">
    <source>
        <dbReference type="Proteomes" id="UP001610446"/>
    </source>
</evidence>
<proteinExistence type="predicted"/>
<dbReference type="Proteomes" id="UP001610446">
    <property type="component" value="Unassembled WGS sequence"/>
</dbReference>
<organism evidence="2 3">
    <name type="scientific">Aspergillus pseudoustus</name>
    <dbReference type="NCBI Taxonomy" id="1810923"/>
    <lineage>
        <taxon>Eukaryota</taxon>
        <taxon>Fungi</taxon>
        <taxon>Dikarya</taxon>
        <taxon>Ascomycota</taxon>
        <taxon>Pezizomycotina</taxon>
        <taxon>Eurotiomycetes</taxon>
        <taxon>Eurotiomycetidae</taxon>
        <taxon>Eurotiales</taxon>
        <taxon>Aspergillaceae</taxon>
        <taxon>Aspergillus</taxon>
        <taxon>Aspergillus subgen. Nidulantes</taxon>
    </lineage>
</organism>
<evidence type="ECO:0000256" key="1">
    <source>
        <dbReference type="SAM" id="MobiDB-lite"/>
    </source>
</evidence>